<proteinExistence type="inferred from homology"/>
<evidence type="ECO:0000259" key="6">
    <source>
        <dbReference type="Pfam" id="PF25954"/>
    </source>
</evidence>
<evidence type="ECO:0000313" key="8">
    <source>
        <dbReference type="EMBL" id="MBE9223251.1"/>
    </source>
</evidence>
<feature type="domain" description="Multidrug resistance protein MdtA-like barrel-sandwich hybrid" evidence="5">
    <location>
        <begin position="69"/>
        <end position="245"/>
    </location>
</feature>
<accession>A0ABR9V7Z5</accession>
<name>A0ABR9V7Z5_9CHRO</name>
<feature type="domain" description="CusB-like beta-barrel" evidence="6">
    <location>
        <begin position="259"/>
        <end position="332"/>
    </location>
</feature>
<dbReference type="Gene3D" id="2.40.30.170">
    <property type="match status" value="1"/>
</dbReference>
<dbReference type="InterPro" id="IPR058627">
    <property type="entry name" value="MdtA-like_C"/>
</dbReference>
<protein>
    <submittedName>
        <fullName evidence="8">Efflux RND transporter periplasmic adaptor subunit</fullName>
    </submittedName>
</protein>
<evidence type="ECO:0000259" key="5">
    <source>
        <dbReference type="Pfam" id="PF25917"/>
    </source>
</evidence>
<evidence type="ECO:0000256" key="1">
    <source>
        <dbReference type="ARBA" id="ARBA00004196"/>
    </source>
</evidence>
<dbReference type="InterPro" id="IPR058792">
    <property type="entry name" value="Beta-barrel_RND_2"/>
</dbReference>
<feature type="coiled-coil region" evidence="4">
    <location>
        <begin position="117"/>
        <end position="175"/>
    </location>
</feature>
<evidence type="ECO:0000256" key="4">
    <source>
        <dbReference type="SAM" id="Coils"/>
    </source>
</evidence>
<dbReference type="SUPFAM" id="SSF111369">
    <property type="entry name" value="HlyD-like secretion proteins"/>
    <property type="match status" value="2"/>
</dbReference>
<dbReference type="Pfam" id="PF25954">
    <property type="entry name" value="Beta-barrel_RND_2"/>
    <property type="match status" value="1"/>
</dbReference>
<dbReference type="NCBIfam" id="TIGR01730">
    <property type="entry name" value="RND_mfp"/>
    <property type="match status" value="1"/>
</dbReference>
<dbReference type="Gene3D" id="1.10.287.470">
    <property type="entry name" value="Helix hairpin bin"/>
    <property type="match status" value="2"/>
</dbReference>
<sequence>MVVNRLGKLCAIALYCAFLGGCMMENHSQAQEEREGQERPSAPSVDAVRVNRETLEEAQEYIGTTQPVREVVVRSQVEGQLLSLTVDVGDTITQGQTIARLDDTILQSALTRAQGELSSLRAERLSAVAEINNAQAQVESARVRLQQAQADVNRFEELNREGAIARRELEVAQTEERTAIQEVSSAQSQVRVRESAVSAIDGRIQSQQAIITEARQRLNYTQISAGNQGRVLERLTEPGNLVQRGGEILRLGDFSQVKVQISVSELDLENFSVGRPVTVRLDAYPTQTFSGVVSTISPAADADVRQIPVEITLDTNSLSINSGLLARVSLADNRTPPIVIPQNALEVGGNDENNPTVFVLNDNGSQPSVIARPIVIGDNRNGRVEVTQGLQESDRLIIRSSQPLQDGQNVSLSIISDN</sequence>
<dbReference type="EMBL" id="JADEWC010000026">
    <property type="protein sequence ID" value="MBE9223251.1"/>
    <property type="molecule type" value="Genomic_DNA"/>
</dbReference>
<comment type="caution">
    <text evidence="8">The sequence shown here is derived from an EMBL/GenBank/DDBJ whole genome shotgun (WGS) entry which is preliminary data.</text>
</comment>
<dbReference type="Pfam" id="PF25917">
    <property type="entry name" value="BSH_RND"/>
    <property type="match status" value="1"/>
</dbReference>
<dbReference type="PROSITE" id="PS51257">
    <property type="entry name" value="PROKAR_LIPOPROTEIN"/>
    <property type="match status" value="1"/>
</dbReference>
<gene>
    <name evidence="8" type="ORF">IQ215_11140</name>
</gene>
<dbReference type="Proteomes" id="UP000654604">
    <property type="component" value="Unassembled WGS sequence"/>
</dbReference>
<comment type="similarity">
    <text evidence="2">Belongs to the membrane fusion protein (MFP) (TC 8.A.1) family.</text>
</comment>
<feature type="domain" description="Multidrug resistance protein MdtA-like C-terminal permuted SH3" evidence="7">
    <location>
        <begin position="338"/>
        <end position="400"/>
    </location>
</feature>
<evidence type="ECO:0000256" key="3">
    <source>
        <dbReference type="ARBA" id="ARBA00022448"/>
    </source>
</evidence>
<evidence type="ECO:0000313" key="9">
    <source>
        <dbReference type="Proteomes" id="UP000654604"/>
    </source>
</evidence>
<dbReference type="Gene3D" id="2.40.50.100">
    <property type="match status" value="1"/>
</dbReference>
<keyword evidence="9" id="KW-1185">Reference proteome</keyword>
<dbReference type="Gene3D" id="2.40.420.20">
    <property type="match status" value="1"/>
</dbReference>
<evidence type="ECO:0000259" key="7">
    <source>
        <dbReference type="Pfam" id="PF25967"/>
    </source>
</evidence>
<comment type="subcellular location">
    <subcellularLocation>
        <location evidence="1">Cell envelope</location>
    </subcellularLocation>
</comment>
<dbReference type="PANTHER" id="PTHR30469:SF15">
    <property type="entry name" value="HLYD FAMILY OF SECRETION PROTEINS"/>
    <property type="match status" value="1"/>
</dbReference>
<evidence type="ECO:0000256" key="2">
    <source>
        <dbReference type="ARBA" id="ARBA00009477"/>
    </source>
</evidence>
<dbReference type="InterPro" id="IPR006143">
    <property type="entry name" value="RND_pump_MFP"/>
</dbReference>
<dbReference type="RefSeq" id="WP_193801391.1">
    <property type="nucleotide sequence ID" value="NZ_JADEWC010000026.1"/>
</dbReference>
<keyword evidence="3" id="KW-0813">Transport</keyword>
<organism evidence="8 9">
    <name type="scientific">Cyanobacterium stanieri LEGE 03274</name>
    <dbReference type="NCBI Taxonomy" id="1828756"/>
    <lineage>
        <taxon>Bacteria</taxon>
        <taxon>Bacillati</taxon>
        <taxon>Cyanobacteriota</taxon>
        <taxon>Cyanophyceae</taxon>
        <taxon>Oscillatoriophycideae</taxon>
        <taxon>Chroococcales</taxon>
        <taxon>Geminocystaceae</taxon>
        <taxon>Cyanobacterium</taxon>
    </lineage>
</organism>
<dbReference type="Pfam" id="PF25967">
    <property type="entry name" value="RND-MFP_C"/>
    <property type="match status" value="1"/>
</dbReference>
<keyword evidence="4" id="KW-0175">Coiled coil</keyword>
<dbReference type="InterPro" id="IPR058625">
    <property type="entry name" value="MdtA-like_BSH"/>
</dbReference>
<dbReference type="PANTHER" id="PTHR30469">
    <property type="entry name" value="MULTIDRUG RESISTANCE PROTEIN MDTA"/>
    <property type="match status" value="1"/>
</dbReference>
<reference evidence="8 9" key="1">
    <citation type="submission" date="2020-10" db="EMBL/GenBank/DDBJ databases">
        <authorList>
            <person name="Castelo-Branco R."/>
            <person name="Eusebio N."/>
            <person name="Adriana R."/>
            <person name="Vieira A."/>
            <person name="Brugerolle De Fraissinette N."/>
            <person name="Rezende De Castro R."/>
            <person name="Schneider M.P."/>
            <person name="Vasconcelos V."/>
            <person name="Leao P.N."/>
        </authorList>
    </citation>
    <scope>NUCLEOTIDE SEQUENCE [LARGE SCALE GENOMIC DNA]</scope>
    <source>
        <strain evidence="8 9">LEGE 03274</strain>
    </source>
</reference>